<dbReference type="InterPro" id="IPR012495">
    <property type="entry name" value="TadE-like_dom"/>
</dbReference>
<dbReference type="Proteomes" id="UP001225596">
    <property type="component" value="Unassembled WGS sequence"/>
</dbReference>
<protein>
    <submittedName>
        <fullName evidence="3">Pilus assembly protein</fullName>
    </submittedName>
</protein>
<sequence>MSTRFINYSRQRGVAAVEFAIIAPVFFILLIGIMELGRVLFYMNSAAEATRFGARIAVVCDMDAAGIRSRMISRLHILEPEHIAVQYNPAGCGVGSCQSVTVSIDPSEVVMDTVIPFLGAGFSVVMPAFSTTLPRESLRTEIVGEINPLCVA</sequence>
<organism evidence="3 4">
    <name type="scientific">Keguizhuia sedimenti</name>
    <dbReference type="NCBI Taxonomy" id="3064264"/>
    <lineage>
        <taxon>Bacteria</taxon>
        <taxon>Pseudomonadati</taxon>
        <taxon>Pseudomonadota</taxon>
        <taxon>Betaproteobacteria</taxon>
        <taxon>Burkholderiales</taxon>
        <taxon>Oxalobacteraceae</taxon>
        <taxon>Keguizhuia</taxon>
    </lineage>
</organism>
<evidence type="ECO:0000313" key="3">
    <source>
        <dbReference type="EMBL" id="MDQ9168916.1"/>
    </source>
</evidence>
<proteinExistence type="predicted"/>
<keyword evidence="1" id="KW-0812">Transmembrane</keyword>
<evidence type="ECO:0000256" key="1">
    <source>
        <dbReference type="SAM" id="Phobius"/>
    </source>
</evidence>
<evidence type="ECO:0000259" key="2">
    <source>
        <dbReference type="Pfam" id="PF07811"/>
    </source>
</evidence>
<gene>
    <name evidence="3" type="ORF">Q8A64_00675</name>
</gene>
<dbReference type="EMBL" id="JAUYVH010000001">
    <property type="protein sequence ID" value="MDQ9168916.1"/>
    <property type="molecule type" value="Genomic_DNA"/>
</dbReference>
<keyword evidence="4" id="KW-1185">Reference proteome</keyword>
<keyword evidence="1" id="KW-0472">Membrane</keyword>
<dbReference type="RefSeq" id="WP_338434748.1">
    <property type="nucleotide sequence ID" value="NZ_JAUYVH010000001.1"/>
</dbReference>
<feature type="domain" description="TadE-like" evidence="2">
    <location>
        <begin position="13"/>
        <end position="55"/>
    </location>
</feature>
<comment type="caution">
    <text evidence="3">The sequence shown here is derived from an EMBL/GenBank/DDBJ whole genome shotgun (WGS) entry which is preliminary data.</text>
</comment>
<evidence type="ECO:0000313" key="4">
    <source>
        <dbReference type="Proteomes" id="UP001225596"/>
    </source>
</evidence>
<feature type="transmembrane region" description="Helical" evidence="1">
    <location>
        <begin position="12"/>
        <end position="34"/>
    </location>
</feature>
<dbReference type="Pfam" id="PF07811">
    <property type="entry name" value="TadE"/>
    <property type="match status" value="1"/>
</dbReference>
<keyword evidence="1" id="KW-1133">Transmembrane helix</keyword>
<accession>A0ABU1BKF4</accession>
<reference evidence="3 4" key="1">
    <citation type="submission" date="2023-08" db="EMBL/GenBank/DDBJ databases">
        <title>Oxalobacteraceae gen .nov., isolated from river sludge outside the plant.</title>
        <authorList>
            <person name="Zhao S.Y."/>
        </authorList>
    </citation>
    <scope>NUCLEOTIDE SEQUENCE [LARGE SCALE GENOMIC DNA]</scope>
    <source>
        <strain evidence="3 4">R-40</strain>
    </source>
</reference>
<name>A0ABU1BKF4_9BURK</name>